<dbReference type="EMBL" id="CP074133">
    <property type="protein sequence ID" value="QUX23252.1"/>
    <property type="molecule type" value="Genomic_DNA"/>
</dbReference>
<evidence type="ECO:0000313" key="2">
    <source>
        <dbReference type="Proteomes" id="UP000676079"/>
    </source>
</evidence>
<dbReference type="InterPro" id="IPR041881">
    <property type="entry name" value="PqqD_sf"/>
</dbReference>
<evidence type="ECO:0000313" key="1">
    <source>
        <dbReference type="EMBL" id="QUX23252.1"/>
    </source>
</evidence>
<dbReference type="Proteomes" id="UP000676079">
    <property type="component" value="Chromosome"/>
</dbReference>
<name>A0ABX8BLY6_9ACTN</name>
<reference evidence="1 2" key="1">
    <citation type="submission" date="2021-05" db="EMBL/GenBank/DDBJ databases">
        <title>Direct Submission.</title>
        <authorList>
            <person name="Li K."/>
            <person name="Gao J."/>
        </authorList>
    </citation>
    <scope>NUCLEOTIDE SEQUENCE [LARGE SCALE GENOMIC DNA]</scope>
    <source>
        <strain evidence="1 2">Mg02</strain>
    </source>
</reference>
<proteinExistence type="predicted"/>
<dbReference type="RefSeq" id="WP_220564476.1">
    <property type="nucleotide sequence ID" value="NZ_CP074133.1"/>
</dbReference>
<organism evidence="1 2">
    <name type="scientific">Nocardiopsis changdeensis</name>
    <dbReference type="NCBI Taxonomy" id="2831969"/>
    <lineage>
        <taxon>Bacteria</taxon>
        <taxon>Bacillati</taxon>
        <taxon>Actinomycetota</taxon>
        <taxon>Actinomycetes</taxon>
        <taxon>Streptosporangiales</taxon>
        <taxon>Nocardiopsidaceae</taxon>
        <taxon>Nocardiopsis</taxon>
    </lineage>
</organism>
<keyword evidence="2" id="KW-1185">Reference proteome</keyword>
<accession>A0ABX8BLY6</accession>
<dbReference type="Pfam" id="PF05402">
    <property type="entry name" value="PqqD"/>
    <property type="match status" value="1"/>
</dbReference>
<sequence length="72" mass="7569">MLLDLASGRFLALNPTAAAMWRGLATGSSAEEVAAELAATLGVDEEWLLGDVLRLVVDLQERGVLVDVETTG</sequence>
<gene>
    <name evidence="1" type="ORF">KGD84_02295</name>
</gene>
<protein>
    <submittedName>
        <fullName evidence="1">PqqD family protein</fullName>
    </submittedName>
</protein>
<dbReference type="InterPro" id="IPR008792">
    <property type="entry name" value="PQQD"/>
</dbReference>
<dbReference type="Gene3D" id="1.10.10.1150">
    <property type="entry name" value="Coenzyme PQQ synthesis protein D (PqqD)"/>
    <property type="match status" value="1"/>
</dbReference>